<dbReference type="RefSeq" id="WP_407327797.1">
    <property type="nucleotide sequence ID" value="NZ_CP136865.1"/>
</dbReference>
<feature type="chain" id="PRO_5046016622" evidence="1">
    <location>
        <begin position="21"/>
        <end position="174"/>
    </location>
</feature>
<dbReference type="PANTHER" id="PTHR37691:SF1">
    <property type="entry name" value="BLR3518 PROTEIN"/>
    <property type="match status" value="1"/>
</dbReference>
<accession>A0ABZ0IGG1</accession>
<sequence length="174" mass="18637">MKRWLAVISTALVFSQGAVAGPEDFHSGGLIKDYGRFADVPAAKPLPADTRFKVAMDVVDGGVTGEVNSIFQIAAGFLNLQHANGISPENVEIALVVHGDAHRDLLNDAAYGGVNPNRELLGILQEYNVQVLYCGQNAVMRDVAAEDLLPGVEMTHSATTTHVLLQQQGYSLRP</sequence>
<gene>
    <name evidence="2" type="ORF">R0137_00720</name>
</gene>
<name>A0ABZ0IGG1_9GAMM</name>
<protein>
    <submittedName>
        <fullName evidence="2">DsrE family protein</fullName>
    </submittedName>
</protein>
<evidence type="ECO:0000256" key="1">
    <source>
        <dbReference type="SAM" id="SignalP"/>
    </source>
</evidence>
<dbReference type="Gene3D" id="3.40.1260.10">
    <property type="entry name" value="DsrEFH-like"/>
    <property type="match status" value="1"/>
</dbReference>
<dbReference type="SUPFAM" id="SSF75169">
    <property type="entry name" value="DsrEFH-like"/>
    <property type="match status" value="1"/>
</dbReference>
<dbReference type="Pfam" id="PF02635">
    <property type="entry name" value="DsrE"/>
    <property type="match status" value="1"/>
</dbReference>
<keyword evidence="1" id="KW-0732">Signal</keyword>
<keyword evidence="3" id="KW-1185">Reference proteome</keyword>
<dbReference type="InterPro" id="IPR027396">
    <property type="entry name" value="DsrEFH-like"/>
</dbReference>
<reference evidence="2 3" key="1">
    <citation type="submission" date="2023-10" db="EMBL/GenBank/DDBJ databases">
        <title>Two novel species belonging to the OM43/NOR5 clade.</title>
        <authorList>
            <person name="Park M."/>
        </authorList>
    </citation>
    <scope>NUCLEOTIDE SEQUENCE [LARGE SCALE GENOMIC DNA]</scope>
    <source>
        <strain evidence="2 3">IMCC45268</strain>
    </source>
</reference>
<dbReference type="PANTHER" id="PTHR37691">
    <property type="entry name" value="BLR3518 PROTEIN"/>
    <property type="match status" value="1"/>
</dbReference>
<feature type="signal peptide" evidence="1">
    <location>
        <begin position="1"/>
        <end position="20"/>
    </location>
</feature>
<dbReference type="Proteomes" id="UP001626549">
    <property type="component" value="Chromosome"/>
</dbReference>
<organism evidence="2 3">
    <name type="scientific">Congregibacter brevis</name>
    <dbReference type="NCBI Taxonomy" id="3081201"/>
    <lineage>
        <taxon>Bacteria</taxon>
        <taxon>Pseudomonadati</taxon>
        <taxon>Pseudomonadota</taxon>
        <taxon>Gammaproteobacteria</taxon>
        <taxon>Cellvibrionales</taxon>
        <taxon>Halieaceae</taxon>
        <taxon>Congregibacter</taxon>
    </lineage>
</organism>
<proteinExistence type="predicted"/>
<dbReference type="InterPro" id="IPR003787">
    <property type="entry name" value="Sulphur_relay_DsrE/F-like"/>
</dbReference>
<evidence type="ECO:0000313" key="2">
    <source>
        <dbReference type="EMBL" id="WOJ97111.1"/>
    </source>
</evidence>
<evidence type="ECO:0000313" key="3">
    <source>
        <dbReference type="Proteomes" id="UP001626549"/>
    </source>
</evidence>
<dbReference type="EMBL" id="CP136865">
    <property type="protein sequence ID" value="WOJ97111.1"/>
    <property type="molecule type" value="Genomic_DNA"/>
</dbReference>